<protein>
    <submittedName>
        <fullName evidence="1">Uncharacterized protein</fullName>
    </submittedName>
</protein>
<organism evidence="1 2">
    <name type="scientific">Hungatella effluvii</name>
    <dbReference type="NCBI Taxonomy" id="1096246"/>
    <lineage>
        <taxon>Bacteria</taxon>
        <taxon>Bacillati</taxon>
        <taxon>Bacillota</taxon>
        <taxon>Clostridia</taxon>
        <taxon>Lachnospirales</taxon>
        <taxon>Lachnospiraceae</taxon>
        <taxon>Hungatella</taxon>
    </lineage>
</organism>
<dbReference type="Proteomes" id="UP000248057">
    <property type="component" value="Unassembled WGS sequence"/>
</dbReference>
<keyword evidence="2" id="KW-1185">Reference proteome</keyword>
<comment type="caution">
    <text evidence="1">The sequence shown here is derived from an EMBL/GenBank/DDBJ whole genome shotgun (WGS) entry which is preliminary data.</text>
</comment>
<dbReference type="AlphaFoldDB" id="A0A2V3Y4U1"/>
<accession>A0A2V3Y4U1</accession>
<proteinExistence type="predicted"/>
<name>A0A2V3Y4U1_9FIRM</name>
<sequence>MNYQDDFSINFTKEDQLHGFLEELEERAGWDVRPSSSIRLLPAEENEALCQRITEELEEKGIIPDTCRNTGLLLKMGRSVYPLGRSSLATLKSRARVNGNALSDLEKPKLARILNDCLKVTRGDALIRIQEGKVRAVHGGDESDYCILPMTEIFGTASSYINGKYDEATFKAGYYDHTMTTATWEIEDDELVSSYRKALRNYREDLNDQLSAAVRISTSDVGASGANIYYSLLIGEDKRPLVLGKALKLAHEKKASMAEFDANMSMAFARYEEALAGVERLFHIYLNHPVNVISGLMERVKIGKKMIAETVEQFKATYMGGACSGYDVYCAICTSIFLSEVNGVQGKPLADLEEAVSRCLTLRWSDYDIPGDLK</sequence>
<dbReference type="RefSeq" id="WP_110323804.1">
    <property type="nucleotide sequence ID" value="NZ_QJKD01000008.1"/>
</dbReference>
<dbReference type="GeneID" id="86062477"/>
<evidence type="ECO:0000313" key="2">
    <source>
        <dbReference type="Proteomes" id="UP000248057"/>
    </source>
</evidence>
<reference evidence="1 2" key="1">
    <citation type="submission" date="2018-05" db="EMBL/GenBank/DDBJ databases">
        <title>Genomic Encyclopedia of Type Strains, Phase IV (KMG-IV): sequencing the most valuable type-strain genomes for metagenomic binning, comparative biology and taxonomic classification.</title>
        <authorList>
            <person name="Goeker M."/>
        </authorList>
    </citation>
    <scope>NUCLEOTIDE SEQUENCE [LARGE SCALE GENOMIC DNA]</scope>
    <source>
        <strain evidence="1 2">DSM 24995</strain>
    </source>
</reference>
<dbReference type="EMBL" id="QJKD01000008">
    <property type="protein sequence ID" value="PXX51986.1"/>
    <property type="molecule type" value="Genomic_DNA"/>
</dbReference>
<evidence type="ECO:0000313" key="1">
    <source>
        <dbReference type="EMBL" id="PXX51986.1"/>
    </source>
</evidence>
<gene>
    <name evidence="1" type="ORF">DFR60_10871</name>
</gene>